<evidence type="ECO:0000313" key="2">
    <source>
        <dbReference type="EMBL" id="RSX52616.1"/>
    </source>
</evidence>
<dbReference type="PROSITE" id="PS51257">
    <property type="entry name" value="PROKAR_LIPOPROTEIN"/>
    <property type="match status" value="1"/>
</dbReference>
<name>A0A430FIE6_9BIFI</name>
<keyword evidence="1" id="KW-0732">Signal</keyword>
<feature type="signal peptide" evidence="1">
    <location>
        <begin position="1"/>
        <end position="21"/>
    </location>
</feature>
<dbReference type="EMBL" id="QXGJ01000001">
    <property type="protein sequence ID" value="RSX52616.1"/>
    <property type="molecule type" value="Genomic_DNA"/>
</dbReference>
<comment type="caution">
    <text evidence="2">The sequence shown here is derived from an EMBL/GenBank/DDBJ whole genome shotgun (WGS) entry which is preliminary data.</text>
</comment>
<dbReference type="AlphaFoldDB" id="A0A430FIE6"/>
<protein>
    <submittedName>
        <fullName evidence="2">Uncharacterized protein</fullName>
    </submittedName>
</protein>
<dbReference type="OrthoDB" id="9818182at2"/>
<accession>A0A430FIE6</accession>
<evidence type="ECO:0000256" key="1">
    <source>
        <dbReference type="SAM" id="SignalP"/>
    </source>
</evidence>
<sequence>MKRLNTMIAALVCAATVFAMAGCGQSDDAKSSQSSEEQAQEAKTQWSSALYKATDSQNDLKTAITDANDLTRYALDSSVSELESTINAAYKVYTGTSIDSSEPSDVEAYKTAADKLDKIADKLEKRTTSLNAAVESYKKSLPSMSYTITSNEGYTFDVSISGLDMRASIDTEQGQPGTVTIDSWVADTLGITIANTTPGKEAPAIWNDPDASVGTLYFGDLVALYDTNLCATMGQANPLITDATCRSYSIGDKTYWDYYESAAVVIPDENNTLRSMAKFSVGESVSGTLMPRTGWYPDEKTNKFTETSNQDVSEQVADSIRKPVGWASVMEISYSTPYNAGANLERAVKHDLWDKDYYILAKTDGI</sequence>
<reference evidence="2 3" key="1">
    <citation type="submission" date="2018-09" db="EMBL/GenBank/DDBJ databases">
        <title>Characterization of the phylogenetic diversity of five novel species belonging to the genus Bifidobacterium.</title>
        <authorList>
            <person name="Lugli G.A."/>
            <person name="Duranti S."/>
            <person name="Milani C."/>
        </authorList>
    </citation>
    <scope>NUCLEOTIDE SEQUENCE [LARGE SCALE GENOMIC DNA]</scope>
    <source>
        <strain evidence="2 3">2028B</strain>
    </source>
</reference>
<dbReference type="Proteomes" id="UP000288607">
    <property type="component" value="Unassembled WGS sequence"/>
</dbReference>
<proteinExistence type="predicted"/>
<dbReference type="RefSeq" id="WP_126029269.1">
    <property type="nucleotide sequence ID" value="NZ_JAFEJY010000001.1"/>
</dbReference>
<feature type="chain" id="PRO_5019138522" evidence="1">
    <location>
        <begin position="22"/>
        <end position="366"/>
    </location>
</feature>
<keyword evidence="3" id="KW-1185">Reference proteome</keyword>
<evidence type="ECO:0000313" key="3">
    <source>
        <dbReference type="Proteomes" id="UP000288607"/>
    </source>
</evidence>
<organism evidence="2 3">
    <name type="scientific">Bifidobacterium callimiconis</name>
    <dbReference type="NCBI Taxonomy" id="2306973"/>
    <lineage>
        <taxon>Bacteria</taxon>
        <taxon>Bacillati</taxon>
        <taxon>Actinomycetota</taxon>
        <taxon>Actinomycetes</taxon>
        <taxon>Bifidobacteriales</taxon>
        <taxon>Bifidobacteriaceae</taxon>
        <taxon>Bifidobacterium</taxon>
    </lineage>
</organism>
<gene>
    <name evidence="2" type="ORF">D2E23_0344</name>
</gene>